<dbReference type="InterPro" id="IPR036097">
    <property type="entry name" value="HisK_dim/P_sf"/>
</dbReference>
<dbReference type="EMBL" id="CP075546">
    <property type="protein sequence ID" value="QVV88859.1"/>
    <property type="molecule type" value="Genomic_DNA"/>
</dbReference>
<keyword evidence="5" id="KW-0418">Kinase</keyword>
<dbReference type="PROSITE" id="PS50110">
    <property type="entry name" value="RESPONSE_REGULATORY"/>
    <property type="match status" value="1"/>
</dbReference>
<feature type="domain" description="Response regulatory" evidence="8">
    <location>
        <begin position="7"/>
        <end position="122"/>
    </location>
</feature>
<proteinExistence type="predicted"/>
<dbReference type="InterPro" id="IPR052162">
    <property type="entry name" value="Sensor_kinase/Photoreceptor"/>
</dbReference>
<dbReference type="InterPro" id="IPR000700">
    <property type="entry name" value="PAS-assoc_C"/>
</dbReference>
<dbReference type="AlphaFoldDB" id="A0A8E7EJ79"/>
<dbReference type="GeneID" id="65098796"/>
<dbReference type="SUPFAM" id="SSF47384">
    <property type="entry name" value="Homodimeric domain of signal transducing histidine kinase"/>
    <property type="match status" value="1"/>
</dbReference>
<dbReference type="InterPro" id="IPR001610">
    <property type="entry name" value="PAC"/>
</dbReference>
<dbReference type="Gene3D" id="3.40.50.2300">
    <property type="match status" value="1"/>
</dbReference>
<feature type="domain" description="PAS" evidence="9">
    <location>
        <begin position="394"/>
        <end position="438"/>
    </location>
</feature>
<dbReference type="EC" id="2.7.13.3" evidence="2"/>
<dbReference type="PROSITE" id="PS50112">
    <property type="entry name" value="PAS"/>
    <property type="match status" value="4"/>
</dbReference>
<dbReference type="SMART" id="SM00086">
    <property type="entry name" value="PAC"/>
    <property type="match status" value="3"/>
</dbReference>
<dbReference type="CDD" id="cd00130">
    <property type="entry name" value="PAS"/>
    <property type="match status" value="3"/>
</dbReference>
<organism evidence="11 12">
    <name type="scientific">Methanospirillum purgamenti</name>
    <dbReference type="NCBI Taxonomy" id="2834276"/>
    <lineage>
        <taxon>Archaea</taxon>
        <taxon>Methanobacteriati</taxon>
        <taxon>Methanobacteriota</taxon>
        <taxon>Stenosarchaea group</taxon>
        <taxon>Methanomicrobia</taxon>
        <taxon>Methanomicrobiales</taxon>
        <taxon>Methanospirillaceae</taxon>
        <taxon>Methanospirillum</taxon>
    </lineage>
</organism>
<dbReference type="SUPFAM" id="SSF52172">
    <property type="entry name" value="CheY-like"/>
    <property type="match status" value="1"/>
</dbReference>
<dbReference type="Pfam" id="PF13188">
    <property type="entry name" value="PAS_8"/>
    <property type="match status" value="1"/>
</dbReference>
<dbReference type="Pfam" id="PF00512">
    <property type="entry name" value="HisKA"/>
    <property type="match status" value="1"/>
</dbReference>
<evidence type="ECO:0000313" key="12">
    <source>
        <dbReference type="Proteomes" id="UP000680656"/>
    </source>
</evidence>
<evidence type="ECO:0000256" key="4">
    <source>
        <dbReference type="ARBA" id="ARBA00022679"/>
    </source>
</evidence>
<dbReference type="Gene3D" id="3.30.565.10">
    <property type="entry name" value="Histidine kinase-like ATPase, C-terminal domain"/>
    <property type="match status" value="1"/>
</dbReference>
<evidence type="ECO:0000259" key="9">
    <source>
        <dbReference type="PROSITE" id="PS50112"/>
    </source>
</evidence>
<protein>
    <recommendedName>
        <fullName evidence="2">histidine kinase</fullName>
        <ecNumber evidence="2">2.7.13.3</ecNumber>
    </recommendedName>
</protein>
<feature type="domain" description="PAC" evidence="10">
    <location>
        <begin position="215"/>
        <end position="268"/>
    </location>
</feature>
<dbReference type="InterPro" id="IPR003594">
    <property type="entry name" value="HATPase_dom"/>
</dbReference>
<dbReference type="Pfam" id="PF02518">
    <property type="entry name" value="HATPase_c"/>
    <property type="match status" value="1"/>
</dbReference>
<dbReference type="InterPro" id="IPR035965">
    <property type="entry name" value="PAS-like_dom_sf"/>
</dbReference>
<dbReference type="SUPFAM" id="SSF55785">
    <property type="entry name" value="PYP-like sensor domain (PAS domain)"/>
    <property type="match status" value="4"/>
</dbReference>
<evidence type="ECO:0000259" key="10">
    <source>
        <dbReference type="PROSITE" id="PS50113"/>
    </source>
</evidence>
<evidence type="ECO:0000259" key="7">
    <source>
        <dbReference type="PROSITE" id="PS50109"/>
    </source>
</evidence>
<dbReference type="RefSeq" id="WP_214419662.1">
    <property type="nucleotide sequence ID" value="NZ_CP075546.1"/>
</dbReference>
<dbReference type="SMART" id="SM00091">
    <property type="entry name" value="PAS"/>
    <property type="match status" value="4"/>
</dbReference>
<feature type="modified residue" description="4-aspartylphosphate" evidence="6">
    <location>
        <position position="57"/>
    </location>
</feature>
<dbReference type="Pfam" id="PF08447">
    <property type="entry name" value="PAS_3"/>
    <property type="match status" value="1"/>
</dbReference>
<feature type="domain" description="Histidine kinase" evidence="7">
    <location>
        <begin position="687"/>
        <end position="902"/>
    </location>
</feature>
<dbReference type="GO" id="GO:0000155">
    <property type="term" value="F:phosphorelay sensor kinase activity"/>
    <property type="evidence" value="ECO:0007669"/>
    <property type="project" value="InterPro"/>
</dbReference>
<dbReference type="SMART" id="SM00388">
    <property type="entry name" value="HisKA"/>
    <property type="match status" value="1"/>
</dbReference>
<evidence type="ECO:0000256" key="2">
    <source>
        <dbReference type="ARBA" id="ARBA00012438"/>
    </source>
</evidence>
<dbReference type="PRINTS" id="PR00344">
    <property type="entry name" value="BCTRLSENSOR"/>
</dbReference>
<evidence type="ECO:0000256" key="3">
    <source>
        <dbReference type="ARBA" id="ARBA00022553"/>
    </source>
</evidence>
<dbReference type="Pfam" id="PF00989">
    <property type="entry name" value="PAS"/>
    <property type="match status" value="1"/>
</dbReference>
<feature type="domain" description="PAS" evidence="9">
    <location>
        <begin position="543"/>
        <end position="606"/>
    </location>
</feature>
<dbReference type="InterPro" id="IPR000014">
    <property type="entry name" value="PAS"/>
</dbReference>
<keyword evidence="12" id="KW-1185">Reference proteome</keyword>
<dbReference type="Proteomes" id="UP000680656">
    <property type="component" value="Chromosome"/>
</dbReference>
<dbReference type="KEGG" id="mrtj:KHC33_16390"/>
<comment type="catalytic activity">
    <reaction evidence="1">
        <text>ATP + protein L-histidine = ADP + protein N-phospho-L-histidine.</text>
        <dbReference type="EC" id="2.7.13.3"/>
    </reaction>
</comment>
<evidence type="ECO:0000256" key="5">
    <source>
        <dbReference type="ARBA" id="ARBA00022777"/>
    </source>
</evidence>
<evidence type="ECO:0000256" key="6">
    <source>
        <dbReference type="PROSITE-ProRule" id="PRU00169"/>
    </source>
</evidence>
<dbReference type="CDD" id="cd00156">
    <property type="entry name" value="REC"/>
    <property type="match status" value="1"/>
</dbReference>
<dbReference type="InterPro" id="IPR011006">
    <property type="entry name" value="CheY-like_superfamily"/>
</dbReference>
<reference evidence="11 12" key="1">
    <citation type="submission" date="2021-05" db="EMBL/GenBank/DDBJ databases">
        <title>A novel Methanospirillum isolate from a pyrite-forming mixed culture.</title>
        <authorList>
            <person name="Bunk B."/>
            <person name="Sproer C."/>
            <person name="Spring S."/>
            <person name="Pester M."/>
        </authorList>
    </citation>
    <scope>NUCLEOTIDE SEQUENCE [LARGE SCALE GENOMIC DNA]</scope>
    <source>
        <strain evidence="11 12">J.3.6.1-F.2.7.3</strain>
    </source>
</reference>
<evidence type="ECO:0000259" key="8">
    <source>
        <dbReference type="PROSITE" id="PS50110"/>
    </source>
</evidence>
<gene>
    <name evidence="11" type="ORF">KHC33_16390</name>
</gene>
<dbReference type="Gene3D" id="3.30.450.20">
    <property type="entry name" value="PAS domain"/>
    <property type="match status" value="4"/>
</dbReference>
<keyword evidence="4" id="KW-0808">Transferase</keyword>
<dbReference type="NCBIfam" id="TIGR00229">
    <property type="entry name" value="sensory_box"/>
    <property type="match status" value="3"/>
</dbReference>
<dbReference type="Pfam" id="PF00072">
    <property type="entry name" value="Response_reg"/>
    <property type="match status" value="1"/>
</dbReference>
<name>A0A8E7EJ79_9EURY</name>
<dbReference type="InterPro" id="IPR004358">
    <property type="entry name" value="Sig_transdc_His_kin-like_C"/>
</dbReference>
<dbReference type="GO" id="GO:0006355">
    <property type="term" value="P:regulation of DNA-templated transcription"/>
    <property type="evidence" value="ECO:0007669"/>
    <property type="project" value="InterPro"/>
</dbReference>
<feature type="domain" description="PAS" evidence="9">
    <location>
        <begin position="138"/>
        <end position="211"/>
    </location>
</feature>
<dbReference type="PANTHER" id="PTHR43304:SF1">
    <property type="entry name" value="PAC DOMAIN-CONTAINING PROTEIN"/>
    <property type="match status" value="1"/>
</dbReference>
<dbReference type="InterPro" id="IPR003661">
    <property type="entry name" value="HisK_dim/P_dom"/>
</dbReference>
<accession>A0A8E7EJ79</accession>
<evidence type="ECO:0000256" key="1">
    <source>
        <dbReference type="ARBA" id="ARBA00000085"/>
    </source>
</evidence>
<dbReference type="PROSITE" id="PS50113">
    <property type="entry name" value="PAC"/>
    <property type="match status" value="2"/>
</dbReference>
<dbReference type="Pfam" id="PF13426">
    <property type="entry name" value="PAS_9"/>
    <property type="match status" value="1"/>
</dbReference>
<keyword evidence="3 6" id="KW-0597">Phosphoprotein</keyword>
<dbReference type="InterPro" id="IPR001789">
    <property type="entry name" value="Sig_transdc_resp-reg_receiver"/>
</dbReference>
<dbReference type="InterPro" id="IPR036890">
    <property type="entry name" value="HATPase_C_sf"/>
</dbReference>
<dbReference type="CDD" id="cd00082">
    <property type="entry name" value="HisKA"/>
    <property type="match status" value="1"/>
</dbReference>
<evidence type="ECO:0000313" key="11">
    <source>
        <dbReference type="EMBL" id="QVV88859.1"/>
    </source>
</evidence>
<feature type="domain" description="PAC" evidence="10">
    <location>
        <begin position="617"/>
        <end position="669"/>
    </location>
</feature>
<dbReference type="CDD" id="cd00075">
    <property type="entry name" value="HATPase"/>
    <property type="match status" value="1"/>
</dbReference>
<dbReference type="PROSITE" id="PS50109">
    <property type="entry name" value="HIS_KIN"/>
    <property type="match status" value="1"/>
</dbReference>
<dbReference type="PANTHER" id="PTHR43304">
    <property type="entry name" value="PHYTOCHROME-LIKE PROTEIN CPH1"/>
    <property type="match status" value="1"/>
</dbReference>
<dbReference type="SUPFAM" id="SSF55874">
    <property type="entry name" value="ATPase domain of HSP90 chaperone/DNA topoisomerase II/histidine kinase"/>
    <property type="match status" value="1"/>
</dbReference>
<dbReference type="SMART" id="SM00448">
    <property type="entry name" value="REC"/>
    <property type="match status" value="1"/>
</dbReference>
<sequence>MSPHPLRVLYVDDEEYLLDLAKIFLERTKEFIVDTCTSAVKALDMLHHTPFDAIISDYQMPEMDGIEFLIQVRAEIGDIPFILFTGKGREEVVIRAIDNGVDFYLQKGGDPKSQFSELVHKIKKSVERIQAVRALAENEERMRLALDGAKEGHWDVNIVTGKTYISPRACEMLGYPQDELQEILGFNRRSIIHPEDISKTEQIMKDYFQGKTGFFQVEQRLRMKCGEWKWMLVRGKVIEYDENHHPVRFVGTYTDITEQKQVEAELLLAKKDWETIFRAVGNPTFILDVDHTIIDANEAVLQMTGKSLEEIKGLKCWNIFHDPNGTSHPFGCPLEKMRSSGIMETVTIDAEIFNKTLMVSCTPVVDESGKIIKAIHIATDVTENIHLERYLQENRDYLNQIFTSVREGIVIVDAYTHEILDINPAAAQMIGAPKEEIILQRYHNYFFSSDCEKCPITDLMPEIDNSEQVLITTEGRKIPIIKYAVPFSFHGRECLLVTFIDNSEREKIYFDLLGAYRQLSDAKEELKSQYDDLVTLQNSLQASEIKYRSIIETTPNIIWDLSLDGIISYINPQCQDILGYTAEELIGLPIISLIPPDNQDDARHYLINRPSHDPNIITLDLPFIHKNGSVVILNIRSSHIVDMYGGQGGYRCVALDITDLIHSKHELEEKNRQVEQLIEQKTLFLYQLAHDLRTPLTPIIGMGPLLLDSVSDSDTRDYVRIFLDNISYLWKMIEEILVHVQLNSMYSLDTVEPCNLHTLIDDAITSNQHLAQQNELIIENNVDSDLVIPVLKLYTDLAFRNIINNAIKYNVPKGKVTISASAQGHDLIISISDTGVGIPKAIQDKIWDELFTGDISRKDPLSKGLGLPIAKKIIELQNGSIGVISDGHLTGSTFLIRLPYNGYNGE</sequence>
<dbReference type="Gene3D" id="1.10.287.130">
    <property type="match status" value="1"/>
</dbReference>
<feature type="domain" description="PAS" evidence="9">
    <location>
        <begin position="269"/>
        <end position="313"/>
    </location>
</feature>
<dbReference type="SMART" id="SM00387">
    <property type="entry name" value="HATPase_c"/>
    <property type="match status" value="1"/>
</dbReference>
<dbReference type="InterPro" id="IPR013767">
    <property type="entry name" value="PAS_fold"/>
</dbReference>
<dbReference type="InterPro" id="IPR013655">
    <property type="entry name" value="PAS_fold_3"/>
</dbReference>
<dbReference type="InterPro" id="IPR005467">
    <property type="entry name" value="His_kinase_dom"/>
</dbReference>